<comment type="pathway">
    <text evidence="1">Siderophore biosynthesis.</text>
</comment>
<dbReference type="PIRSF" id="PIRSF001111">
    <property type="entry name" value="Isochorismatase"/>
    <property type="match status" value="1"/>
</dbReference>
<dbReference type="InterPro" id="IPR036380">
    <property type="entry name" value="Isochorismatase-like_sf"/>
</dbReference>
<comment type="catalytic activity">
    <reaction evidence="7">
        <text>isochorismate + H2O = (2S,3S)-2,3-dihydroxy-2,3-dihydrobenzoate + pyruvate</text>
        <dbReference type="Rhea" id="RHEA:11112"/>
        <dbReference type="ChEBI" id="CHEBI:15361"/>
        <dbReference type="ChEBI" id="CHEBI:15377"/>
        <dbReference type="ChEBI" id="CHEBI:29780"/>
        <dbReference type="ChEBI" id="CHEBI:58764"/>
        <dbReference type="EC" id="3.3.2.1"/>
    </reaction>
</comment>
<sequence length="306" mass="34160">MAIPAIPAYPMPVSSDLPKNKVSWTPDPKRAALLIHDMQNYFLDAFIPNASPFVELVGNIQQLKKVCKEMGIPVIYSAQPGGQTLEQRGLLQDFWGNGIADDPYQKGIIDELAPDAKDIVLTKWRYSAFKKTNLLEILKGHGRDQLIICGVYAHIGCLLTASDAFMQDIQVFFVADAVADFSLEHHKMALNYAASRCAFVTSTQNLIEALKKEHVSYCQNTLPMSLHDVRNQVAELIQESPADLSDHENLVNRGLDSIRMMSLVEKWRRAGAEITFASLAARPTLFDWWNLLSSQAEKVLSAQDSQ</sequence>
<keyword evidence="4 8" id="KW-0596">Phosphopantetheine</keyword>
<dbReference type="InterPro" id="IPR036736">
    <property type="entry name" value="ACP-like_sf"/>
</dbReference>
<dbReference type="PANTHER" id="PTHR43540:SF3">
    <property type="entry name" value="ENTEROBACTIN SYNTHASE COMPONENT B"/>
    <property type="match status" value="1"/>
</dbReference>
<name>A0A1B7KR59_PARTM</name>
<dbReference type="SUPFAM" id="SSF52499">
    <property type="entry name" value="Isochorismatase-like hydrolases"/>
    <property type="match status" value="1"/>
</dbReference>
<keyword evidence="6" id="KW-0378">Hydrolase</keyword>
<comment type="cofactor">
    <cofactor evidence="8">
        <name>pantetheine 4'-phosphate</name>
        <dbReference type="ChEBI" id="CHEBI:47942"/>
    </cofactor>
    <text evidence="8">Binds 1 phosphopantetheine covalently.</text>
</comment>
<protein>
    <recommendedName>
        <fullName evidence="3">isochorismatase</fullName>
        <ecNumber evidence="3">3.3.2.1</ecNumber>
    </recommendedName>
</protein>
<dbReference type="FunFam" id="1.10.1200.10:FF:000021">
    <property type="entry name" value="Isochorismatase"/>
    <property type="match status" value="1"/>
</dbReference>
<feature type="modified residue" description="O-(pantetheine 4'-phosphoryl)serine" evidence="8">
    <location>
        <position position="257"/>
    </location>
</feature>
<dbReference type="InterPro" id="IPR016291">
    <property type="entry name" value="Isochorismatase"/>
</dbReference>
<evidence type="ECO:0000256" key="5">
    <source>
        <dbReference type="ARBA" id="ARBA00022553"/>
    </source>
</evidence>
<dbReference type="FunFam" id="3.40.50.850:FF:000002">
    <property type="entry name" value="Vibriobactin-specific isochorismatase"/>
    <property type="match status" value="1"/>
</dbReference>
<dbReference type="PROSITE" id="PS50075">
    <property type="entry name" value="CARRIER"/>
    <property type="match status" value="1"/>
</dbReference>
<feature type="domain" description="Carrier" evidence="9">
    <location>
        <begin position="220"/>
        <end position="296"/>
    </location>
</feature>
<dbReference type="EC" id="3.3.2.1" evidence="3"/>
<dbReference type="EMBL" id="LXMA01000034">
    <property type="protein sequence ID" value="OAT72547.1"/>
    <property type="molecule type" value="Genomic_DNA"/>
</dbReference>
<organism evidence="10 11">
    <name type="scientific">Parageobacillus thermoglucosidasius</name>
    <name type="common">Geobacillus thermoglucosidasius</name>
    <dbReference type="NCBI Taxonomy" id="1426"/>
    <lineage>
        <taxon>Bacteria</taxon>
        <taxon>Bacillati</taxon>
        <taxon>Bacillota</taxon>
        <taxon>Bacilli</taxon>
        <taxon>Bacillales</taxon>
        <taxon>Anoxybacillaceae</taxon>
        <taxon>Parageobacillus</taxon>
    </lineage>
</organism>
<dbReference type="Pfam" id="PF00857">
    <property type="entry name" value="Isochorismatase"/>
    <property type="match status" value="1"/>
</dbReference>
<accession>A0A1B7KR59</accession>
<dbReference type="GO" id="GO:0008908">
    <property type="term" value="F:isochorismatase activity"/>
    <property type="evidence" value="ECO:0007669"/>
    <property type="project" value="UniProtKB-EC"/>
</dbReference>
<dbReference type="InterPro" id="IPR050272">
    <property type="entry name" value="Isochorismatase-like_hydrls"/>
</dbReference>
<dbReference type="OrthoDB" id="257098at2"/>
<dbReference type="Proteomes" id="UP000078290">
    <property type="component" value="Unassembled WGS sequence"/>
</dbReference>
<evidence type="ECO:0000256" key="6">
    <source>
        <dbReference type="ARBA" id="ARBA00022801"/>
    </source>
</evidence>
<evidence type="ECO:0000259" key="9">
    <source>
        <dbReference type="PROSITE" id="PS50075"/>
    </source>
</evidence>
<proteinExistence type="inferred from homology"/>
<dbReference type="Gene3D" id="1.10.1200.10">
    <property type="entry name" value="ACP-like"/>
    <property type="match status" value="1"/>
</dbReference>
<dbReference type="PRINTS" id="PR01398">
    <property type="entry name" value="ISCHRISMTASE"/>
</dbReference>
<dbReference type="AlphaFoldDB" id="A0A1B7KR59"/>
<evidence type="ECO:0000256" key="8">
    <source>
        <dbReference type="PIRSR" id="PIRSR001111-50"/>
    </source>
</evidence>
<comment type="caution">
    <text evidence="10">The sequence shown here is derived from an EMBL/GenBank/DDBJ whole genome shotgun (WGS) entry which is preliminary data.</text>
</comment>
<evidence type="ECO:0000256" key="2">
    <source>
        <dbReference type="ARBA" id="ARBA00006336"/>
    </source>
</evidence>
<reference evidence="11" key="1">
    <citation type="submission" date="2016-05" db="EMBL/GenBank/DDBJ databases">
        <authorList>
            <person name="Wang W."/>
            <person name="Zhu L."/>
        </authorList>
    </citation>
    <scope>NUCLEOTIDE SEQUENCE [LARGE SCALE GENOMIC DNA]</scope>
    <source>
        <strain evidence="11">W-2</strain>
    </source>
</reference>
<evidence type="ECO:0000256" key="1">
    <source>
        <dbReference type="ARBA" id="ARBA00004924"/>
    </source>
</evidence>
<keyword evidence="5 8" id="KW-0597">Phosphoprotein</keyword>
<dbReference type="SUPFAM" id="SSF47336">
    <property type="entry name" value="ACP-like"/>
    <property type="match status" value="1"/>
</dbReference>
<dbReference type="Pfam" id="PF00550">
    <property type="entry name" value="PP-binding"/>
    <property type="match status" value="1"/>
</dbReference>
<dbReference type="InterPro" id="IPR009081">
    <property type="entry name" value="PP-bd_ACP"/>
</dbReference>
<evidence type="ECO:0000313" key="11">
    <source>
        <dbReference type="Proteomes" id="UP000078290"/>
    </source>
</evidence>
<dbReference type="CDD" id="cd01013">
    <property type="entry name" value="isochorismatase"/>
    <property type="match status" value="1"/>
</dbReference>
<dbReference type="Gene3D" id="3.40.50.850">
    <property type="entry name" value="Isochorismatase-like"/>
    <property type="match status" value="1"/>
</dbReference>
<evidence type="ECO:0000256" key="4">
    <source>
        <dbReference type="ARBA" id="ARBA00022450"/>
    </source>
</evidence>
<dbReference type="RefSeq" id="WP_064552330.1">
    <property type="nucleotide sequence ID" value="NZ_LXMA01000034.1"/>
</dbReference>
<dbReference type="PANTHER" id="PTHR43540">
    <property type="entry name" value="PEROXYUREIDOACRYLATE/UREIDOACRYLATE AMIDOHYDROLASE-RELATED"/>
    <property type="match status" value="1"/>
</dbReference>
<dbReference type="InterPro" id="IPR000868">
    <property type="entry name" value="Isochorismatase-like_dom"/>
</dbReference>
<comment type="similarity">
    <text evidence="2">Belongs to the isochorismatase family.</text>
</comment>
<evidence type="ECO:0000256" key="3">
    <source>
        <dbReference type="ARBA" id="ARBA00012100"/>
    </source>
</evidence>
<evidence type="ECO:0000313" key="10">
    <source>
        <dbReference type="EMBL" id="OAT72547.1"/>
    </source>
</evidence>
<evidence type="ECO:0000256" key="7">
    <source>
        <dbReference type="ARBA" id="ARBA00048590"/>
    </source>
</evidence>
<gene>
    <name evidence="10" type="ORF">A7K69_10550</name>
</gene>